<dbReference type="FunFam" id="2.20.140.10:FF:000001">
    <property type="entry name" value="Poly [ADP-ribose] polymerase"/>
    <property type="match status" value="1"/>
</dbReference>
<name>A0A0H1B2G6_9EURO</name>
<dbReference type="GO" id="GO:0016779">
    <property type="term" value="F:nucleotidyltransferase activity"/>
    <property type="evidence" value="ECO:0007669"/>
    <property type="project" value="UniProtKB-KW"/>
</dbReference>
<feature type="compositionally biased region" description="Polar residues" evidence="16">
    <location>
        <begin position="114"/>
        <end position="126"/>
    </location>
</feature>
<feature type="region of interest" description="Disordered" evidence="16">
    <location>
        <begin position="97"/>
        <end position="193"/>
    </location>
</feature>
<dbReference type="SUPFAM" id="SSF52113">
    <property type="entry name" value="BRCT domain"/>
    <property type="match status" value="1"/>
</dbReference>
<dbReference type="GO" id="GO:0006302">
    <property type="term" value="P:double-strand break repair"/>
    <property type="evidence" value="ECO:0007669"/>
    <property type="project" value="TreeGrafter"/>
</dbReference>
<dbReference type="InterPro" id="IPR036616">
    <property type="entry name" value="Poly(ADP-ribose)pol_reg_dom_sf"/>
</dbReference>
<feature type="compositionally biased region" description="Basic and acidic residues" evidence="16">
    <location>
        <begin position="310"/>
        <end position="329"/>
    </location>
</feature>
<dbReference type="PROSITE" id="PS50172">
    <property type="entry name" value="BRCT"/>
    <property type="match status" value="1"/>
</dbReference>
<evidence type="ECO:0000256" key="3">
    <source>
        <dbReference type="ARBA" id="ARBA00022679"/>
    </source>
</evidence>
<dbReference type="PROSITE" id="PS51977">
    <property type="entry name" value="WGR"/>
    <property type="match status" value="1"/>
</dbReference>
<sequence length="709" mass="78427">MATTFKDHIIALSGTFPMHKQAVLIDKIESGGGTYSAKIIDTCTHLVTTQKDVEDNKLKCKQAAALKSIKIVSWNWLLDSAADGKPASEASYLLAATPAPTPATNGRPLRSSRNKLQSNGSTTNVSQDDDENDVPAAGAAPSKGKKSAASSKAKRPIPADDDDEDDATTSKSQDEPPAKKQKDSKKASPTLKVPVDGPLWRRLTFHLATHDVFIGKDGVIYDAALNQTNSSNNNNKFYLIQLLVDKTSGKCTVWMRWGRVGEFGQKSRAAGLTLDQAKDVFEKKFSSKTGLSWSKRLSSPKAGKYTYLERNYEDDSEDNGKSEKKAKKEVEEEVKMPECTLSRPVQEFVGLIFNQRHMLSTMASMSYDANKLPLGKLSKRILMAGFEVLKNLSELVTNPSLAVQNYGQSYGQITEDLSNQYFTLIPHVFGRRRPPVIGTLDLIKREVDLLETLTDMEIANEILKDAKTSETGLHPLDVQFSGLGLDEMTPLESATTEYKELDDYLVKSHGKTHHIRYNLKHVFRVERRGEKQRFEKSAFANLPNSNRRLLWHGSRSTNYGGILSQGLRIAPPEAPVTGYMFGKGVYFADISSKSANYCSAHSSDRIGVLMLCDVELGNPMLELVDSDYHAGENAKKQGSLSTLGKGQTVPQGWKDAGCVSEDLKGVLMPDVSSPPETLDDTDAWLQYNEYIVYDVAQIRVKYLLYVHMS</sequence>
<feature type="domain" description="PARP catalytic" evidence="18">
    <location>
        <begin position="474"/>
        <end position="709"/>
    </location>
</feature>
<evidence type="ECO:0000256" key="2">
    <source>
        <dbReference type="ARBA" id="ARBA00022676"/>
    </source>
</evidence>
<evidence type="ECO:0000313" key="21">
    <source>
        <dbReference type="EMBL" id="KLJ05624.1"/>
    </source>
</evidence>
<evidence type="ECO:0000256" key="7">
    <source>
        <dbReference type="ARBA" id="ARBA00022765"/>
    </source>
</evidence>
<dbReference type="SMART" id="SM00292">
    <property type="entry name" value="BRCT"/>
    <property type="match status" value="1"/>
</dbReference>
<dbReference type="InterPro" id="IPR050800">
    <property type="entry name" value="ARTD/PARP"/>
</dbReference>
<proteinExistence type="inferred from homology"/>
<organism evidence="21 22">
    <name type="scientific">Blastomyces silverae</name>
    <dbReference type="NCBI Taxonomy" id="2060906"/>
    <lineage>
        <taxon>Eukaryota</taxon>
        <taxon>Fungi</taxon>
        <taxon>Dikarya</taxon>
        <taxon>Ascomycota</taxon>
        <taxon>Pezizomycotina</taxon>
        <taxon>Eurotiomycetes</taxon>
        <taxon>Eurotiomycetidae</taxon>
        <taxon>Onygenales</taxon>
        <taxon>Ajellomycetaceae</taxon>
        <taxon>Blastomyces</taxon>
    </lineage>
</organism>
<feature type="domain" description="WGR" evidence="20">
    <location>
        <begin position="209"/>
        <end position="305"/>
    </location>
</feature>
<keyword evidence="22" id="KW-1185">Reference proteome</keyword>
<evidence type="ECO:0000256" key="14">
    <source>
        <dbReference type="ARBA" id="ARBA00033987"/>
    </source>
</evidence>
<dbReference type="OrthoDB" id="2017365at2759"/>
<dbReference type="Pfam" id="PF05406">
    <property type="entry name" value="WGR"/>
    <property type="match status" value="1"/>
</dbReference>
<dbReference type="EMBL" id="LDEV01003574">
    <property type="protein sequence ID" value="KLJ05624.1"/>
    <property type="molecule type" value="Genomic_DNA"/>
</dbReference>
<dbReference type="CDD" id="cd00027">
    <property type="entry name" value="BRCT"/>
    <property type="match status" value="1"/>
</dbReference>
<feature type="compositionally biased region" description="Basic and acidic residues" evidence="16">
    <location>
        <begin position="172"/>
        <end position="186"/>
    </location>
</feature>
<dbReference type="CDD" id="cd01437">
    <property type="entry name" value="parp_like"/>
    <property type="match status" value="1"/>
</dbReference>
<evidence type="ECO:0000256" key="12">
    <source>
        <dbReference type="ARBA" id="ARBA00023242"/>
    </source>
</evidence>
<keyword evidence="9" id="KW-0862">Zinc</keyword>
<gene>
    <name evidence="21" type="ORF">EMPG_09333</name>
</gene>
<evidence type="ECO:0000256" key="10">
    <source>
        <dbReference type="ARBA" id="ARBA00023027"/>
    </source>
</evidence>
<dbReference type="InterPro" id="IPR008893">
    <property type="entry name" value="WGR_domain"/>
</dbReference>
<dbReference type="FunFam" id="1.20.142.10:FF:000002">
    <property type="entry name" value="Poly [ADP-ribose] polymerase"/>
    <property type="match status" value="1"/>
</dbReference>
<dbReference type="SUPFAM" id="SSF56399">
    <property type="entry name" value="ADP-ribosylation"/>
    <property type="match status" value="1"/>
</dbReference>
<comment type="catalytic activity">
    <reaction evidence="14">
        <text>NAD(+) + (ADP-D-ribosyl)n-acceptor = nicotinamide + (ADP-D-ribosyl)n+1-acceptor + H(+).</text>
        <dbReference type="EC" id="2.4.2.30"/>
    </reaction>
</comment>
<evidence type="ECO:0000256" key="6">
    <source>
        <dbReference type="ARBA" id="ARBA00022737"/>
    </source>
</evidence>
<comment type="subcellular location">
    <subcellularLocation>
        <location evidence="1">Nucleus</location>
    </subcellularLocation>
</comment>
<evidence type="ECO:0000256" key="8">
    <source>
        <dbReference type="ARBA" id="ARBA00022771"/>
    </source>
</evidence>
<dbReference type="Gene3D" id="3.90.228.10">
    <property type="match status" value="1"/>
</dbReference>
<keyword evidence="6" id="KW-0677">Repeat</keyword>
<dbReference type="InterPro" id="IPR036930">
    <property type="entry name" value="WGR_dom_sf"/>
</dbReference>
<dbReference type="Gene3D" id="2.20.140.10">
    <property type="entry name" value="WGR domain"/>
    <property type="match status" value="1"/>
</dbReference>
<dbReference type="GO" id="GO:0070212">
    <property type="term" value="P:protein poly-ADP-ribosylation"/>
    <property type="evidence" value="ECO:0007669"/>
    <property type="project" value="TreeGrafter"/>
</dbReference>
<keyword evidence="10 15" id="KW-0520">NAD</keyword>
<feature type="domain" description="BRCT" evidence="17">
    <location>
        <begin position="1"/>
        <end position="94"/>
    </location>
</feature>
<keyword evidence="11" id="KW-0238">DNA-binding</keyword>
<dbReference type="PANTHER" id="PTHR10459:SF60">
    <property type="entry name" value="POLY [ADP-RIBOSE] POLYMERASE 2"/>
    <property type="match status" value="1"/>
</dbReference>
<keyword evidence="4" id="KW-0548">Nucleotidyltransferase</keyword>
<dbReference type="InterPro" id="IPR004102">
    <property type="entry name" value="Poly(ADP-ribose)pol_reg_dom"/>
</dbReference>
<dbReference type="SUPFAM" id="SSF47587">
    <property type="entry name" value="Domain of poly(ADP-ribose) polymerase"/>
    <property type="match status" value="1"/>
</dbReference>
<dbReference type="GO" id="GO:0003677">
    <property type="term" value="F:DNA binding"/>
    <property type="evidence" value="ECO:0007669"/>
    <property type="project" value="UniProtKB-KW"/>
</dbReference>
<evidence type="ECO:0000256" key="1">
    <source>
        <dbReference type="ARBA" id="ARBA00004123"/>
    </source>
</evidence>
<keyword evidence="2 15" id="KW-0328">Glycosyltransferase</keyword>
<dbReference type="PANTHER" id="PTHR10459">
    <property type="entry name" value="DNA LIGASE"/>
    <property type="match status" value="1"/>
</dbReference>
<dbReference type="Pfam" id="PF00533">
    <property type="entry name" value="BRCT"/>
    <property type="match status" value="1"/>
</dbReference>
<evidence type="ECO:0000256" key="16">
    <source>
        <dbReference type="SAM" id="MobiDB-lite"/>
    </source>
</evidence>
<dbReference type="Gene3D" id="3.40.50.10190">
    <property type="entry name" value="BRCT domain"/>
    <property type="match status" value="1"/>
</dbReference>
<evidence type="ECO:0000256" key="15">
    <source>
        <dbReference type="RuleBase" id="RU362114"/>
    </source>
</evidence>
<dbReference type="Pfam" id="PF00644">
    <property type="entry name" value="PARP"/>
    <property type="match status" value="1"/>
</dbReference>
<feature type="domain" description="PARP alpha-helical" evidence="19">
    <location>
        <begin position="338"/>
        <end position="464"/>
    </location>
</feature>
<evidence type="ECO:0000256" key="4">
    <source>
        <dbReference type="ARBA" id="ARBA00022695"/>
    </source>
</evidence>
<dbReference type="Gene3D" id="1.20.142.10">
    <property type="entry name" value="Poly(ADP-ribose) polymerase, regulatory domain"/>
    <property type="match status" value="1"/>
</dbReference>
<dbReference type="InterPro" id="IPR001357">
    <property type="entry name" value="BRCT_dom"/>
</dbReference>
<comment type="caution">
    <text evidence="21">The sequence shown here is derived from an EMBL/GenBank/DDBJ whole genome shotgun (WGS) entry which is preliminary data.</text>
</comment>
<reference evidence="22" key="1">
    <citation type="journal article" date="2015" name="PLoS Genet.">
        <title>The dynamic genome and transcriptome of the human fungal pathogen Blastomyces and close relative Emmonsia.</title>
        <authorList>
            <person name="Munoz J.F."/>
            <person name="Gauthier G.M."/>
            <person name="Desjardins C.A."/>
            <person name="Gallo J.E."/>
            <person name="Holder J."/>
            <person name="Sullivan T.D."/>
            <person name="Marty A.J."/>
            <person name="Carmen J.C."/>
            <person name="Chen Z."/>
            <person name="Ding L."/>
            <person name="Gujja S."/>
            <person name="Magrini V."/>
            <person name="Misas E."/>
            <person name="Mitreva M."/>
            <person name="Priest M."/>
            <person name="Saif S."/>
            <person name="Whiston E.A."/>
            <person name="Young S."/>
            <person name="Zeng Q."/>
            <person name="Goldman W.E."/>
            <person name="Mardis E.R."/>
            <person name="Taylor J.W."/>
            <person name="McEwen J.G."/>
            <person name="Clay O.K."/>
            <person name="Klein B.S."/>
            <person name="Cuomo C.A."/>
        </authorList>
    </citation>
    <scope>NUCLEOTIDE SEQUENCE [LARGE SCALE GENOMIC DNA]</scope>
    <source>
        <strain evidence="22">UAMH 139</strain>
    </source>
</reference>
<dbReference type="InterPro" id="IPR012317">
    <property type="entry name" value="Poly(ADP-ribose)pol_cat_dom"/>
</dbReference>
<evidence type="ECO:0000256" key="9">
    <source>
        <dbReference type="ARBA" id="ARBA00022833"/>
    </source>
</evidence>
<evidence type="ECO:0000259" key="20">
    <source>
        <dbReference type="PROSITE" id="PS51977"/>
    </source>
</evidence>
<dbReference type="FunFam" id="3.90.228.10:FF:000002">
    <property type="entry name" value="Poly [ADP-ribose] polymerase"/>
    <property type="match status" value="1"/>
</dbReference>
<keyword evidence="7" id="KW-0013">ADP-ribosylation</keyword>
<evidence type="ECO:0000256" key="5">
    <source>
        <dbReference type="ARBA" id="ARBA00022723"/>
    </source>
</evidence>
<protein>
    <recommendedName>
        <fullName evidence="15">Poly [ADP-ribose] polymerase</fullName>
        <shortName evidence="15">PARP</shortName>
        <ecNumber evidence="15">2.4.2.-</ecNumber>
    </recommendedName>
</protein>
<dbReference type="PROSITE" id="PS51059">
    <property type="entry name" value="PARP_CATALYTIC"/>
    <property type="match status" value="1"/>
</dbReference>
<keyword evidence="5" id="KW-0479">Metal-binding</keyword>
<dbReference type="Pfam" id="PF02877">
    <property type="entry name" value="PARP_reg"/>
    <property type="match status" value="1"/>
</dbReference>
<dbReference type="SUPFAM" id="SSF142921">
    <property type="entry name" value="WGR domain-like"/>
    <property type="match status" value="1"/>
</dbReference>
<dbReference type="CDD" id="cd07997">
    <property type="entry name" value="WGR_PARP"/>
    <property type="match status" value="1"/>
</dbReference>
<dbReference type="STRING" id="2060906.A0A0H1B2G6"/>
<keyword evidence="8" id="KW-0863">Zinc-finger</keyword>
<dbReference type="EC" id="2.4.2.-" evidence="15"/>
<dbReference type="GO" id="GO:0005730">
    <property type="term" value="C:nucleolus"/>
    <property type="evidence" value="ECO:0007669"/>
    <property type="project" value="TreeGrafter"/>
</dbReference>
<dbReference type="GO" id="GO:0008270">
    <property type="term" value="F:zinc ion binding"/>
    <property type="evidence" value="ECO:0007669"/>
    <property type="project" value="UniProtKB-KW"/>
</dbReference>
<evidence type="ECO:0000256" key="13">
    <source>
        <dbReference type="ARBA" id="ARBA00024347"/>
    </source>
</evidence>
<evidence type="ECO:0000313" key="22">
    <source>
        <dbReference type="Proteomes" id="UP000053573"/>
    </source>
</evidence>
<evidence type="ECO:0000259" key="19">
    <source>
        <dbReference type="PROSITE" id="PS51060"/>
    </source>
</evidence>
<dbReference type="GO" id="GO:1990404">
    <property type="term" value="F:NAD+-protein mono-ADP-ribosyltransferase activity"/>
    <property type="evidence" value="ECO:0007669"/>
    <property type="project" value="TreeGrafter"/>
</dbReference>
<accession>A0A0H1B2G6</accession>
<keyword evidence="3 15" id="KW-0808">Transferase</keyword>
<dbReference type="AlphaFoldDB" id="A0A0H1B2G6"/>
<dbReference type="PROSITE" id="PS51060">
    <property type="entry name" value="PARP_ALPHA_HD"/>
    <property type="match status" value="1"/>
</dbReference>
<dbReference type="InterPro" id="IPR036420">
    <property type="entry name" value="BRCT_dom_sf"/>
</dbReference>
<keyword evidence="12" id="KW-0539">Nucleus</keyword>
<evidence type="ECO:0000259" key="18">
    <source>
        <dbReference type="PROSITE" id="PS51059"/>
    </source>
</evidence>
<evidence type="ECO:0000259" key="17">
    <source>
        <dbReference type="PROSITE" id="PS50172"/>
    </source>
</evidence>
<comment type="similarity">
    <text evidence="13">Belongs to the ARTD/PARP family.</text>
</comment>
<feature type="region of interest" description="Disordered" evidence="16">
    <location>
        <begin position="309"/>
        <end position="329"/>
    </location>
</feature>
<dbReference type="GO" id="GO:0003950">
    <property type="term" value="F:NAD+ poly-ADP-ribosyltransferase activity"/>
    <property type="evidence" value="ECO:0007669"/>
    <property type="project" value="UniProtKB-UniRule"/>
</dbReference>
<feature type="compositionally biased region" description="Low complexity" evidence="16">
    <location>
        <begin position="135"/>
        <end position="151"/>
    </location>
</feature>
<evidence type="ECO:0000256" key="11">
    <source>
        <dbReference type="ARBA" id="ARBA00023125"/>
    </source>
</evidence>
<dbReference type="Proteomes" id="UP000053573">
    <property type="component" value="Unassembled WGS sequence"/>
</dbReference>
<dbReference type="SMART" id="SM00773">
    <property type="entry name" value="WGR"/>
    <property type="match status" value="1"/>
</dbReference>